<comment type="similarity">
    <text evidence="1 4">Belongs to the arsA ATPase family.</text>
</comment>
<dbReference type="SMART" id="SM00382">
    <property type="entry name" value="AAA"/>
    <property type="match status" value="2"/>
</dbReference>
<reference evidence="6" key="1">
    <citation type="submission" date="2007-04" db="EMBL/GenBank/DDBJ databases">
        <title>Complete sequence of Shewanella putrefaciens CN-32.</title>
        <authorList>
            <consortium name="US DOE Joint Genome Institute"/>
            <person name="Copeland A."/>
            <person name="Lucas S."/>
            <person name="Lapidus A."/>
            <person name="Barry K."/>
            <person name="Detter J.C."/>
            <person name="Glavina del Rio T."/>
            <person name="Hammon N."/>
            <person name="Israni S."/>
            <person name="Dalin E."/>
            <person name="Tice H."/>
            <person name="Pitluck S."/>
            <person name="Chain P."/>
            <person name="Malfatti S."/>
            <person name="Shin M."/>
            <person name="Vergez L."/>
            <person name="Schmutz J."/>
            <person name="Larimer F."/>
            <person name="Land M."/>
            <person name="Hauser L."/>
            <person name="Kyrpides N."/>
            <person name="Mikhailova N."/>
            <person name="Romine M.F."/>
            <person name="Fredrickson J."/>
            <person name="Tiedje J."/>
            <person name="Richardson P."/>
        </authorList>
    </citation>
    <scope>NUCLEOTIDE SEQUENCE [LARGE SCALE GENOMIC DNA]</scope>
    <source>
        <strain evidence="6">CN-32</strain>
    </source>
</reference>
<dbReference type="Gene3D" id="3.40.50.300">
    <property type="entry name" value="P-loop containing nucleotide triphosphate hydrolases"/>
    <property type="match status" value="2"/>
</dbReference>
<dbReference type="KEGG" id="spc:Sputcn32_3828"/>
<sequence length="588" mass="63923">MKFIKNPPAFLFFTGKGGVGKTSLSCATAINLADKGKRVLLVSTDPASNVGQVFGQTIGNQLTPIDSVAGLTALEIDPQAAAAQYRARIVDPVKGILPPDVVRSIEEQLSGACTTEIAAFDEFTGLLTDDSLQQDFDHIIFDTAPTGHTIRLLQLPGAWSSFIEANPEGASCLGPLAGLEKQAERYAQALIALADPDKTRLILVARPQQSTLIEVERTHQELRQVGLKNQYLVINGVLPQNAALDDPLANALYRREQAVLANLSPILAALPHETLPLQSMNMVGVAPLRQLLLPAQPNDLLNINEHEQSHQGSHPQVPTLDNLIGEIAKQDHGLIMLMGKGGVGKTTLAAAIAVRLAELGLDVHLTTSDPAAHLEHTLHGQLANLQVSRIDPVEVTTRYREQVLATKGKELDAQGKALLEEDLRSPCTEEIAVFQAFSRIIREAGKRFVVMDTAPTGHTLLLLDATGAYHREVAKRMGETTHYSTPMMQLQDKERTKVLLVTLPETTPVLEAANLQEDLRRAGIEPWAWLINNSLAVARTTSPLLKVRARHEVAQIDKVQRGLATRLALIPLQEEEPIGIERLSQLAK</sequence>
<feature type="domain" description="AAA+ ATPase" evidence="5">
    <location>
        <begin position="331"/>
        <end position="523"/>
    </location>
</feature>
<dbReference type="NCBIfam" id="TIGR04291">
    <property type="entry name" value="arsen_driv_ArsA"/>
    <property type="match status" value="1"/>
</dbReference>
<dbReference type="AlphaFoldDB" id="A4YC51"/>
<gene>
    <name evidence="6" type="ordered locus">Sputcn32_3828</name>
</gene>
<dbReference type="CDD" id="cd02035">
    <property type="entry name" value="ArsA"/>
    <property type="match status" value="2"/>
</dbReference>
<dbReference type="eggNOG" id="COG0003">
    <property type="taxonomic scope" value="Bacteria"/>
</dbReference>
<comment type="catalytic activity">
    <reaction evidence="2 4">
        <text>arsenite(in) + ATP + H2O = arsenite(out) + ADP + phosphate + H(+)</text>
        <dbReference type="Rhea" id="RHEA:11348"/>
        <dbReference type="ChEBI" id="CHEBI:15377"/>
        <dbReference type="ChEBI" id="CHEBI:15378"/>
        <dbReference type="ChEBI" id="CHEBI:29242"/>
        <dbReference type="ChEBI" id="CHEBI:30616"/>
        <dbReference type="ChEBI" id="CHEBI:43474"/>
        <dbReference type="ChEBI" id="CHEBI:456216"/>
        <dbReference type="EC" id="7.3.2.7"/>
    </reaction>
</comment>
<dbReference type="STRING" id="319224.Sputcn32_3828"/>
<keyword evidence="4" id="KW-0059">Arsenical resistance</keyword>
<dbReference type="PANTHER" id="PTHR10803:SF3">
    <property type="entry name" value="ATPASE GET3"/>
    <property type="match status" value="1"/>
</dbReference>
<dbReference type="HOGENOM" id="CLU_021619_0_0_6"/>
<keyword evidence="4" id="KW-1278">Translocase</keyword>
<dbReference type="EC" id="7.3.2.7" evidence="3 4"/>
<dbReference type="InterPro" id="IPR027417">
    <property type="entry name" value="P-loop_NTPase"/>
</dbReference>
<dbReference type="GO" id="GO:0005524">
    <property type="term" value="F:ATP binding"/>
    <property type="evidence" value="ECO:0007669"/>
    <property type="project" value="UniProtKB-UniRule"/>
</dbReference>
<dbReference type="PIRSF" id="PIRSF001327">
    <property type="entry name" value="Arsenical_pump-driving_ATPase"/>
    <property type="match status" value="1"/>
</dbReference>
<organism evidence="6">
    <name type="scientific">Shewanella putrefaciens (strain CN-32 / ATCC BAA-453)</name>
    <dbReference type="NCBI Taxonomy" id="319224"/>
    <lineage>
        <taxon>Bacteria</taxon>
        <taxon>Pseudomonadati</taxon>
        <taxon>Pseudomonadota</taxon>
        <taxon>Gammaproteobacteria</taxon>
        <taxon>Alteromonadales</taxon>
        <taxon>Shewanellaceae</taxon>
        <taxon>Shewanella</taxon>
    </lineage>
</organism>
<dbReference type="NCBIfam" id="TIGR00345">
    <property type="entry name" value="GET3_arsA_TRC40"/>
    <property type="match status" value="1"/>
</dbReference>
<dbReference type="GO" id="GO:0015446">
    <property type="term" value="F:ATPase-coupled arsenite transmembrane transporter activity"/>
    <property type="evidence" value="ECO:0007669"/>
    <property type="project" value="UniProtKB-UniRule"/>
</dbReference>
<feature type="domain" description="AAA+ ATPase" evidence="5">
    <location>
        <begin position="7"/>
        <end position="226"/>
    </location>
</feature>
<evidence type="ECO:0000256" key="4">
    <source>
        <dbReference type="PIRNR" id="PIRNR001327"/>
    </source>
</evidence>
<proteinExistence type="inferred from homology"/>
<evidence type="ECO:0000259" key="5">
    <source>
        <dbReference type="SMART" id="SM00382"/>
    </source>
</evidence>
<evidence type="ECO:0000256" key="3">
    <source>
        <dbReference type="NCBIfam" id="TIGR04291"/>
    </source>
</evidence>
<dbReference type="Pfam" id="PF02374">
    <property type="entry name" value="ArsA_ATPase"/>
    <property type="match status" value="2"/>
</dbReference>
<dbReference type="PANTHER" id="PTHR10803">
    <property type="entry name" value="ARSENICAL PUMP-DRIVING ATPASE ARSENITE-TRANSLOCATING ATPASE"/>
    <property type="match status" value="1"/>
</dbReference>
<evidence type="ECO:0000256" key="2">
    <source>
        <dbReference type="ARBA" id="ARBA00052296"/>
    </source>
</evidence>
<protein>
    <recommendedName>
        <fullName evidence="3 4">Arsenical pump-driving ATPase</fullName>
        <ecNumber evidence="3 4">7.3.2.7</ecNumber>
    </recommendedName>
</protein>
<accession>A4YC51</accession>
<keyword evidence="4" id="KW-0067">ATP-binding</keyword>
<keyword evidence="6" id="KW-0378">Hydrolase</keyword>
<dbReference type="InterPro" id="IPR003593">
    <property type="entry name" value="AAA+_ATPase"/>
</dbReference>
<dbReference type="SUPFAM" id="SSF52540">
    <property type="entry name" value="P-loop containing nucleoside triphosphate hydrolases"/>
    <property type="match status" value="2"/>
</dbReference>
<dbReference type="InterPro" id="IPR025723">
    <property type="entry name" value="ArsA/GET3_ATPase-like"/>
</dbReference>
<evidence type="ECO:0000256" key="1">
    <source>
        <dbReference type="ARBA" id="ARBA00011040"/>
    </source>
</evidence>
<dbReference type="InterPro" id="IPR016300">
    <property type="entry name" value="ATPase_ArsA/GET3"/>
</dbReference>
<name>A4YC51_SHEPC</name>
<dbReference type="EMBL" id="CP000681">
    <property type="protein sequence ID" value="ABP77534.1"/>
    <property type="molecule type" value="Genomic_DNA"/>
</dbReference>
<comment type="function">
    <text evidence="4">Anion-transporting ATPase.</text>
</comment>
<dbReference type="GO" id="GO:0016887">
    <property type="term" value="F:ATP hydrolysis activity"/>
    <property type="evidence" value="ECO:0007669"/>
    <property type="project" value="UniProtKB-UniRule"/>
</dbReference>
<keyword evidence="4" id="KW-0547">Nucleotide-binding</keyword>
<dbReference type="InterPro" id="IPR027541">
    <property type="entry name" value="Ars_ATPase"/>
</dbReference>
<evidence type="ECO:0000313" key="6">
    <source>
        <dbReference type="EMBL" id="ABP77534.1"/>
    </source>
</evidence>